<sequence>VDTARRQFVGAAHTSAGDILTGIKMINEVNGGMGEIKEEDVDLVRYIDILLESKWLISGVCFVVLIVGIAFAFLTRPTYKSDILIQVEEDSPTSASSVLAGVSSLFDVKTQAEDEVQILQSRMVVEHAVEDLHLYITATPRYFPIFGWRIAENAKGLSHPGFLGLGGYCWGNEKIEVKYFDVPKELEETRFRLTVIDSNRYRLDNPELDQPIEGKIGKLNIVNQSVGQLRILVSSIYGNPGAVFNLSRQSELKTIADLQDKLVIGQVTKQSNVMSAVLRGHDADKIAKY</sequence>
<proteinExistence type="predicted"/>
<dbReference type="Pfam" id="PF23607">
    <property type="entry name" value="WZC_N"/>
    <property type="match status" value="1"/>
</dbReference>
<evidence type="ECO:0000313" key="8">
    <source>
        <dbReference type="EMBL" id="EEF23071.1"/>
    </source>
</evidence>
<comment type="subcellular location">
    <subcellularLocation>
        <location evidence="1">Cell membrane</location>
        <topology evidence="1">Multi-pass membrane protein</topology>
    </subcellularLocation>
</comment>
<dbReference type="PANTHER" id="PTHR32309">
    <property type="entry name" value="TYROSINE-PROTEIN KINASE"/>
    <property type="match status" value="1"/>
</dbReference>
<evidence type="ECO:0000256" key="1">
    <source>
        <dbReference type="ARBA" id="ARBA00004651"/>
    </source>
</evidence>
<evidence type="ECO:0000313" key="9">
    <source>
        <dbReference type="Proteomes" id="UP000008311"/>
    </source>
</evidence>
<organism evidence="8 9">
    <name type="scientific">Ricinus communis</name>
    <name type="common">Castor bean</name>
    <dbReference type="NCBI Taxonomy" id="3988"/>
    <lineage>
        <taxon>Eukaryota</taxon>
        <taxon>Viridiplantae</taxon>
        <taxon>Streptophyta</taxon>
        <taxon>Embryophyta</taxon>
        <taxon>Tracheophyta</taxon>
        <taxon>Spermatophyta</taxon>
        <taxon>Magnoliopsida</taxon>
        <taxon>eudicotyledons</taxon>
        <taxon>Gunneridae</taxon>
        <taxon>Pentapetalae</taxon>
        <taxon>rosids</taxon>
        <taxon>fabids</taxon>
        <taxon>Malpighiales</taxon>
        <taxon>Euphorbiaceae</taxon>
        <taxon>Acalyphoideae</taxon>
        <taxon>Acalypheae</taxon>
        <taxon>Ricinus</taxon>
    </lineage>
</organism>
<dbReference type="InterPro" id="IPR003856">
    <property type="entry name" value="LPS_length_determ_N"/>
</dbReference>
<evidence type="ECO:0000256" key="4">
    <source>
        <dbReference type="ARBA" id="ARBA00022989"/>
    </source>
</evidence>
<evidence type="ECO:0000256" key="2">
    <source>
        <dbReference type="ARBA" id="ARBA00022475"/>
    </source>
</evidence>
<name>B9TM43_RICCO</name>
<dbReference type="EMBL" id="EQ988085">
    <property type="protein sequence ID" value="EEF23071.1"/>
    <property type="molecule type" value="Genomic_DNA"/>
</dbReference>
<dbReference type="PANTHER" id="PTHR32309:SF31">
    <property type="entry name" value="CAPSULAR EXOPOLYSACCHARIDE FAMILY"/>
    <property type="match status" value="1"/>
</dbReference>
<evidence type="ECO:0000256" key="5">
    <source>
        <dbReference type="ARBA" id="ARBA00023136"/>
    </source>
</evidence>
<keyword evidence="9" id="KW-1185">Reference proteome</keyword>
<dbReference type="InParanoid" id="B9TM43"/>
<evidence type="ECO:0000256" key="6">
    <source>
        <dbReference type="SAM" id="Phobius"/>
    </source>
</evidence>
<accession>B9TM43</accession>
<feature type="non-terminal residue" evidence="8">
    <location>
        <position position="1"/>
    </location>
</feature>
<feature type="transmembrane region" description="Helical" evidence="6">
    <location>
        <begin position="55"/>
        <end position="74"/>
    </location>
</feature>
<evidence type="ECO:0000256" key="3">
    <source>
        <dbReference type="ARBA" id="ARBA00022692"/>
    </source>
</evidence>
<dbReference type="AlphaFoldDB" id="B9TM43"/>
<gene>
    <name evidence="8" type="ORF">RCOM_1995610</name>
</gene>
<keyword evidence="3 6" id="KW-0812">Transmembrane</keyword>
<keyword evidence="2" id="KW-1003">Cell membrane</keyword>
<reference evidence="9" key="1">
    <citation type="journal article" date="2010" name="Nat. Biotechnol.">
        <title>Draft genome sequence of the oilseed species Ricinus communis.</title>
        <authorList>
            <person name="Chan A.P."/>
            <person name="Crabtree J."/>
            <person name="Zhao Q."/>
            <person name="Lorenzi H."/>
            <person name="Orvis J."/>
            <person name="Puiu D."/>
            <person name="Melake-Berhan A."/>
            <person name="Jones K.M."/>
            <person name="Redman J."/>
            <person name="Chen G."/>
            <person name="Cahoon E.B."/>
            <person name="Gedil M."/>
            <person name="Stanke M."/>
            <person name="Haas B.J."/>
            <person name="Wortman J.R."/>
            <person name="Fraser-Liggett C.M."/>
            <person name="Ravel J."/>
            <person name="Rabinowicz P.D."/>
        </authorList>
    </citation>
    <scope>NUCLEOTIDE SEQUENCE [LARGE SCALE GENOMIC DNA]</scope>
    <source>
        <strain evidence="9">cv. Hale</strain>
    </source>
</reference>
<protein>
    <recommendedName>
        <fullName evidence="7">Polysaccharide chain length determinant N-terminal domain-containing protein</fullName>
    </recommendedName>
</protein>
<evidence type="ECO:0000259" key="7">
    <source>
        <dbReference type="Pfam" id="PF02706"/>
    </source>
</evidence>
<feature type="domain" description="Polysaccharide chain length determinant N-terminal" evidence="7">
    <location>
        <begin position="39"/>
        <end position="132"/>
    </location>
</feature>
<dbReference type="GO" id="GO:0005886">
    <property type="term" value="C:plasma membrane"/>
    <property type="evidence" value="ECO:0007669"/>
    <property type="project" value="UniProtKB-SubCell"/>
</dbReference>
<keyword evidence="5 6" id="KW-0472">Membrane</keyword>
<dbReference type="Proteomes" id="UP000008311">
    <property type="component" value="Unassembled WGS sequence"/>
</dbReference>
<dbReference type="Pfam" id="PF02706">
    <property type="entry name" value="Wzz"/>
    <property type="match status" value="1"/>
</dbReference>
<dbReference type="InterPro" id="IPR050445">
    <property type="entry name" value="Bact_polysacc_biosynth/exp"/>
</dbReference>
<keyword evidence="4 6" id="KW-1133">Transmembrane helix</keyword>